<dbReference type="PANTHER" id="PTHR31342">
    <property type="entry name" value="PROTEIN CHUP1, CHLOROPLASTIC"/>
    <property type="match status" value="1"/>
</dbReference>
<evidence type="ECO:0000256" key="2">
    <source>
        <dbReference type="SAM" id="MobiDB-lite"/>
    </source>
</evidence>
<keyword evidence="1" id="KW-0175">Coiled coil</keyword>
<dbReference type="Proteomes" id="UP000607653">
    <property type="component" value="Unassembled WGS sequence"/>
</dbReference>
<evidence type="ECO:0000256" key="1">
    <source>
        <dbReference type="ARBA" id="ARBA00023054"/>
    </source>
</evidence>
<feature type="compositionally biased region" description="Polar residues" evidence="2">
    <location>
        <begin position="18"/>
        <end position="30"/>
    </location>
</feature>
<sequence length="213" mass="24479">MGNLYQLLKGKVEGSSLDGKSSQGRKNQLGGSTGGKQGMVDALAEITRWAYFQQIEEDAQKYATSIIEMKVVINSFKTKDMAELLKFHQYVELHMEDLTDEAQVSTRFKDFPIKKLETLRAGEVDALERKKDEESKQFQDYGELMVDVSSRCMELAHEERRENDNQSKASTDVLWRVFQLAFWVYTFAGGEDDRVDKLSKELVHEIETIPQHK</sequence>
<dbReference type="AlphaFoldDB" id="A0A822ZVF0"/>
<protein>
    <submittedName>
        <fullName evidence="3">Uncharacterized protein</fullName>
    </submittedName>
</protein>
<dbReference type="InterPro" id="IPR040265">
    <property type="entry name" value="CHUP1/IPGA1-like"/>
</dbReference>
<dbReference type="PANTHER" id="PTHR31342:SF16">
    <property type="entry name" value="TALIN_MIDDLE DOMAIN-CONTAINING PROTEIN"/>
    <property type="match status" value="1"/>
</dbReference>
<accession>A0A822ZVF0</accession>
<feature type="region of interest" description="Disordered" evidence="2">
    <location>
        <begin position="14"/>
        <end position="36"/>
    </location>
</feature>
<proteinExistence type="predicted"/>
<dbReference type="EMBL" id="DUZY01000007">
    <property type="protein sequence ID" value="DAD45888.1"/>
    <property type="molecule type" value="Genomic_DNA"/>
</dbReference>
<evidence type="ECO:0000313" key="4">
    <source>
        <dbReference type="Proteomes" id="UP000607653"/>
    </source>
</evidence>
<keyword evidence="4" id="KW-1185">Reference proteome</keyword>
<reference evidence="3 4" key="1">
    <citation type="journal article" date="2020" name="Mol. Biol. Evol.">
        <title>Distinct Expression and Methylation Patterns for Genes with Different Fates following a Single Whole-Genome Duplication in Flowering Plants.</title>
        <authorList>
            <person name="Shi T."/>
            <person name="Rahmani R.S."/>
            <person name="Gugger P.F."/>
            <person name="Wang M."/>
            <person name="Li H."/>
            <person name="Zhang Y."/>
            <person name="Li Z."/>
            <person name="Wang Q."/>
            <person name="Van de Peer Y."/>
            <person name="Marchal K."/>
            <person name="Chen J."/>
        </authorList>
    </citation>
    <scope>NUCLEOTIDE SEQUENCE [LARGE SCALE GENOMIC DNA]</scope>
    <source>
        <tissue evidence="3">Leaf</tissue>
    </source>
</reference>
<evidence type="ECO:0000313" key="3">
    <source>
        <dbReference type="EMBL" id="DAD45888.1"/>
    </source>
</evidence>
<comment type="caution">
    <text evidence="3">The sequence shown here is derived from an EMBL/GenBank/DDBJ whole genome shotgun (WGS) entry which is preliminary data.</text>
</comment>
<name>A0A822ZVF0_NELNU</name>
<gene>
    <name evidence="3" type="ORF">HUJ06_004118</name>
</gene>
<organism evidence="3 4">
    <name type="scientific">Nelumbo nucifera</name>
    <name type="common">Sacred lotus</name>
    <dbReference type="NCBI Taxonomy" id="4432"/>
    <lineage>
        <taxon>Eukaryota</taxon>
        <taxon>Viridiplantae</taxon>
        <taxon>Streptophyta</taxon>
        <taxon>Embryophyta</taxon>
        <taxon>Tracheophyta</taxon>
        <taxon>Spermatophyta</taxon>
        <taxon>Magnoliopsida</taxon>
        <taxon>Proteales</taxon>
        <taxon>Nelumbonaceae</taxon>
        <taxon>Nelumbo</taxon>
    </lineage>
</organism>